<sequence length="230" mass="26340">MKTSVHIPEEIVTLFKRNNIIKTAEKGSFLFREGMPASKLYVVKEGRLRICKVVADGRELSLKMCKPGDILGELGLFQPDQLYSHDAKVIEDTEIYILSKVQLENKLIEHPDLMVQWLKWVELENKKYQSKVRDLMINGKKGALYSTIVRLCNSFGVKTEEGILIDLSLTNQEIANFCGTSREMVNRLLNELKNNEIITFDKGYFTIKDLNYIKGALCCENCPIEICQID</sequence>
<dbReference type="InterPro" id="IPR036390">
    <property type="entry name" value="WH_DNA-bd_sf"/>
</dbReference>
<dbReference type="InterPro" id="IPR014710">
    <property type="entry name" value="RmlC-like_jellyroll"/>
</dbReference>
<evidence type="ECO:0000259" key="6">
    <source>
        <dbReference type="PROSITE" id="PS51063"/>
    </source>
</evidence>
<evidence type="ECO:0000313" key="8">
    <source>
        <dbReference type="Proteomes" id="UP001237207"/>
    </source>
</evidence>
<dbReference type="SUPFAM" id="SSF46785">
    <property type="entry name" value="Winged helix' DNA-binding domain"/>
    <property type="match status" value="1"/>
</dbReference>
<comment type="caution">
    <text evidence="7">The sequence shown here is derived from an EMBL/GenBank/DDBJ whole genome shotgun (WGS) entry which is preliminary data.</text>
</comment>
<dbReference type="InterPro" id="IPR012318">
    <property type="entry name" value="HTH_CRP"/>
</dbReference>
<dbReference type="PROSITE" id="PS00042">
    <property type="entry name" value="HTH_CRP_1"/>
    <property type="match status" value="1"/>
</dbReference>
<dbReference type="PRINTS" id="PR00034">
    <property type="entry name" value="HTHCRP"/>
</dbReference>
<protein>
    <submittedName>
        <fullName evidence="7">CRP/FNR family transcriptional regulator</fullName>
    </submittedName>
</protein>
<reference evidence="7" key="1">
    <citation type="submission" date="2023-07" db="EMBL/GenBank/DDBJ databases">
        <title>Genomic Encyclopedia of Type Strains, Phase IV (KMG-IV): sequencing the most valuable type-strain genomes for metagenomic binning, comparative biology and taxonomic classification.</title>
        <authorList>
            <person name="Goeker M."/>
        </authorList>
    </citation>
    <scope>NUCLEOTIDE SEQUENCE</scope>
    <source>
        <strain evidence="7">DSM 23947</strain>
    </source>
</reference>
<dbReference type="InterPro" id="IPR018335">
    <property type="entry name" value="Tscrpt_reg_HTH_Crp-type_CS"/>
</dbReference>
<gene>
    <name evidence="7" type="ORF">J2S13_003183</name>
</gene>
<organism evidence="7 8">
    <name type="scientific">Oikeobacillus pervagus</name>
    <dbReference type="NCBI Taxonomy" id="1325931"/>
    <lineage>
        <taxon>Bacteria</taxon>
        <taxon>Bacillati</taxon>
        <taxon>Bacillota</taxon>
        <taxon>Bacilli</taxon>
        <taxon>Bacillales</taxon>
        <taxon>Bacillaceae</taxon>
        <taxon>Oikeobacillus</taxon>
    </lineage>
</organism>
<evidence type="ECO:0000259" key="5">
    <source>
        <dbReference type="PROSITE" id="PS50042"/>
    </source>
</evidence>
<accession>A0AAJ1T6B3</accession>
<dbReference type="CDD" id="cd00038">
    <property type="entry name" value="CAP_ED"/>
    <property type="match status" value="1"/>
</dbReference>
<dbReference type="CDD" id="cd00092">
    <property type="entry name" value="HTH_CRP"/>
    <property type="match status" value="1"/>
</dbReference>
<dbReference type="PANTHER" id="PTHR24567:SF74">
    <property type="entry name" value="HTH-TYPE TRANSCRIPTIONAL REGULATOR ARCR"/>
    <property type="match status" value="1"/>
</dbReference>
<dbReference type="PANTHER" id="PTHR24567">
    <property type="entry name" value="CRP FAMILY TRANSCRIPTIONAL REGULATORY PROTEIN"/>
    <property type="match status" value="1"/>
</dbReference>
<dbReference type="InterPro" id="IPR050397">
    <property type="entry name" value="Env_Response_Regulators"/>
</dbReference>
<feature type="domain" description="Cyclic nucleotide-binding" evidence="5">
    <location>
        <begin position="10"/>
        <end position="114"/>
    </location>
</feature>
<name>A0AAJ1T6B3_9BACI</name>
<dbReference type="SMART" id="SM00100">
    <property type="entry name" value="cNMP"/>
    <property type="match status" value="1"/>
</dbReference>
<keyword evidence="8" id="KW-1185">Reference proteome</keyword>
<dbReference type="GO" id="GO:0005829">
    <property type="term" value="C:cytosol"/>
    <property type="evidence" value="ECO:0007669"/>
    <property type="project" value="TreeGrafter"/>
</dbReference>
<evidence type="ECO:0000313" key="7">
    <source>
        <dbReference type="EMBL" id="MDQ0216699.1"/>
    </source>
</evidence>
<dbReference type="SUPFAM" id="SSF51206">
    <property type="entry name" value="cAMP-binding domain-like"/>
    <property type="match status" value="1"/>
</dbReference>
<dbReference type="Proteomes" id="UP001237207">
    <property type="component" value="Unassembled WGS sequence"/>
</dbReference>
<dbReference type="EMBL" id="JAUSUC010000067">
    <property type="protein sequence ID" value="MDQ0216699.1"/>
    <property type="molecule type" value="Genomic_DNA"/>
</dbReference>
<dbReference type="Pfam" id="PF00027">
    <property type="entry name" value="cNMP_binding"/>
    <property type="match status" value="1"/>
</dbReference>
<keyword evidence="3" id="KW-0010">Activator</keyword>
<dbReference type="InterPro" id="IPR036388">
    <property type="entry name" value="WH-like_DNA-bd_sf"/>
</dbReference>
<proteinExistence type="predicted"/>
<dbReference type="PROSITE" id="PS50042">
    <property type="entry name" value="CNMP_BINDING_3"/>
    <property type="match status" value="1"/>
</dbReference>
<evidence type="ECO:0000256" key="2">
    <source>
        <dbReference type="ARBA" id="ARBA00023125"/>
    </source>
</evidence>
<dbReference type="InterPro" id="IPR000595">
    <property type="entry name" value="cNMP-bd_dom"/>
</dbReference>
<evidence type="ECO:0000256" key="1">
    <source>
        <dbReference type="ARBA" id="ARBA00023015"/>
    </source>
</evidence>
<dbReference type="Gene3D" id="1.10.10.10">
    <property type="entry name" value="Winged helix-like DNA-binding domain superfamily/Winged helix DNA-binding domain"/>
    <property type="match status" value="1"/>
</dbReference>
<feature type="domain" description="HTH crp-type" evidence="6">
    <location>
        <begin position="138"/>
        <end position="211"/>
    </location>
</feature>
<dbReference type="InterPro" id="IPR018490">
    <property type="entry name" value="cNMP-bd_dom_sf"/>
</dbReference>
<evidence type="ECO:0000256" key="4">
    <source>
        <dbReference type="ARBA" id="ARBA00023163"/>
    </source>
</evidence>
<dbReference type="GO" id="GO:0003677">
    <property type="term" value="F:DNA binding"/>
    <property type="evidence" value="ECO:0007669"/>
    <property type="project" value="UniProtKB-KW"/>
</dbReference>
<evidence type="ECO:0000256" key="3">
    <source>
        <dbReference type="ARBA" id="ARBA00023159"/>
    </source>
</evidence>
<keyword evidence="1" id="KW-0805">Transcription regulation</keyword>
<keyword evidence="4" id="KW-0804">Transcription</keyword>
<dbReference type="GO" id="GO:0003700">
    <property type="term" value="F:DNA-binding transcription factor activity"/>
    <property type="evidence" value="ECO:0007669"/>
    <property type="project" value="InterPro"/>
</dbReference>
<dbReference type="SMART" id="SM00419">
    <property type="entry name" value="HTH_CRP"/>
    <property type="match status" value="1"/>
</dbReference>
<keyword evidence="2" id="KW-0238">DNA-binding</keyword>
<dbReference type="AlphaFoldDB" id="A0AAJ1T6B3"/>
<dbReference type="Gene3D" id="2.60.120.10">
    <property type="entry name" value="Jelly Rolls"/>
    <property type="match status" value="1"/>
</dbReference>
<dbReference type="Pfam" id="PF13545">
    <property type="entry name" value="HTH_Crp_2"/>
    <property type="match status" value="1"/>
</dbReference>
<dbReference type="PROSITE" id="PS51063">
    <property type="entry name" value="HTH_CRP_2"/>
    <property type="match status" value="1"/>
</dbReference>
<dbReference type="RefSeq" id="WP_307258772.1">
    <property type="nucleotide sequence ID" value="NZ_JAUSUC010000067.1"/>
</dbReference>